<accession>A0A378RL60</accession>
<organism evidence="3 4">
    <name type="scientific">Myroides odoratus</name>
    <name type="common">Flavobacterium odoratum</name>
    <dbReference type="NCBI Taxonomy" id="256"/>
    <lineage>
        <taxon>Bacteria</taxon>
        <taxon>Pseudomonadati</taxon>
        <taxon>Bacteroidota</taxon>
        <taxon>Flavobacteriia</taxon>
        <taxon>Flavobacteriales</taxon>
        <taxon>Flavobacteriaceae</taxon>
        <taxon>Myroides</taxon>
    </lineage>
</organism>
<dbReference type="Pfam" id="PF04542">
    <property type="entry name" value="Sigma70_r2"/>
    <property type="match status" value="1"/>
</dbReference>
<dbReference type="GO" id="GO:0003700">
    <property type="term" value="F:DNA-binding transcription factor activity"/>
    <property type="evidence" value="ECO:0007669"/>
    <property type="project" value="InterPro"/>
</dbReference>
<name>A0A378RL60_MYROD</name>
<evidence type="ECO:0000259" key="1">
    <source>
        <dbReference type="Pfam" id="PF04542"/>
    </source>
</evidence>
<dbReference type="Gene3D" id="1.10.10.10">
    <property type="entry name" value="Winged helix-like DNA-binding domain superfamily/Winged helix DNA-binding domain"/>
    <property type="match status" value="1"/>
</dbReference>
<dbReference type="SUPFAM" id="SSF88659">
    <property type="entry name" value="Sigma3 and sigma4 domains of RNA polymerase sigma factors"/>
    <property type="match status" value="1"/>
</dbReference>
<sequence length="416" mass="47942">MDHSTKVQEVIPNLFREQYAKMTAVLCRHFGLAHIELAEDIVSDTFLKATERWTIEGIPQYPEAWLYTVAKNKTKDYFKHQAVFDQKVKSEISPHTDQEDLPIELDSTVSTDSQLAMIFAICDPIIPVEGQLCLALQILCGFSIDEISNALLTKKETIKKRLFRAKEQLRASNFEIQALLPTQINQRLPQVHKTLYLFFNEGYFSTNHNQVIRKELCYEALRLTVMLTANDKTNTAETNALLALLCYQSSRLDARVDHQGELVLFDQQKTEDWDTALIDKGNYYLVQATNQEETSKYHLEAAIAYWHTTQNPAKWMSILDLYNQLILVEYSPITALNRTFAFAQVYGVEAGIKEAEKLELLHNRFYFELLGYLYTPVHPQKAIHFFQQALALTQSPAEQNILHKKIAELTTQQNEK</sequence>
<dbReference type="InterPro" id="IPR036388">
    <property type="entry name" value="WH-like_DNA-bd_sf"/>
</dbReference>
<gene>
    <name evidence="3" type="ORF">NCTC11179_01268</name>
</gene>
<dbReference type="InterPro" id="IPR007627">
    <property type="entry name" value="RNA_pol_sigma70_r2"/>
</dbReference>
<dbReference type="PANTHER" id="PTHR47756:SF2">
    <property type="entry name" value="BLL6612 PROTEIN"/>
    <property type="match status" value="1"/>
</dbReference>
<dbReference type="InterPro" id="IPR046531">
    <property type="entry name" value="DUF6596"/>
</dbReference>
<dbReference type="Proteomes" id="UP000255024">
    <property type="component" value="Unassembled WGS sequence"/>
</dbReference>
<keyword evidence="4" id="KW-1185">Reference proteome</keyword>
<dbReference type="GO" id="GO:0006352">
    <property type="term" value="P:DNA-templated transcription initiation"/>
    <property type="evidence" value="ECO:0007669"/>
    <property type="project" value="InterPro"/>
</dbReference>
<dbReference type="Pfam" id="PF20239">
    <property type="entry name" value="DUF6596"/>
    <property type="match status" value="1"/>
</dbReference>
<dbReference type="EMBL" id="UGQL01000001">
    <property type="protein sequence ID" value="STZ27732.1"/>
    <property type="molecule type" value="Genomic_DNA"/>
</dbReference>
<dbReference type="SUPFAM" id="SSF88946">
    <property type="entry name" value="Sigma2 domain of RNA polymerase sigma factors"/>
    <property type="match status" value="1"/>
</dbReference>
<protein>
    <submittedName>
        <fullName evidence="3">RNA polymerase sigma factor SigX</fullName>
    </submittedName>
</protein>
<dbReference type="RefSeq" id="WP_115090609.1">
    <property type="nucleotide sequence ID" value="NZ_CP068107.1"/>
</dbReference>
<reference evidence="3 4" key="1">
    <citation type="submission" date="2018-06" db="EMBL/GenBank/DDBJ databases">
        <authorList>
            <consortium name="Pathogen Informatics"/>
            <person name="Doyle S."/>
        </authorList>
    </citation>
    <scope>NUCLEOTIDE SEQUENCE [LARGE SCALE GENOMIC DNA]</scope>
    <source>
        <strain evidence="3 4">NCTC11179</strain>
    </source>
</reference>
<evidence type="ECO:0000313" key="4">
    <source>
        <dbReference type="Proteomes" id="UP000255024"/>
    </source>
</evidence>
<dbReference type="Gene3D" id="1.10.1740.10">
    <property type="match status" value="1"/>
</dbReference>
<proteinExistence type="predicted"/>
<feature type="domain" description="RNA polymerase sigma-70 region 2" evidence="1">
    <location>
        <begin position="21"/>
        <end position="81"/>
    </location>
</feature>
<dbReference type="InterPro" id="IPR013324">
    <property type="entry name" value="RNA_pol_sigma_r3/r4-like"/>
</dbReference>
<dbReference type="InterPro" id="IPR014284">
    <property type="entry name" value="RNA_pol_sigma-70_dom"/>
</dbReference>
<evidence type="ECO:0000313" key="3">
    <source>
        <dbReference type="EMBL" id="STZ27732.1"/>
    </source>
</evidence>
<dbReference type="InterPro" id="IPR013325">
    <property type="entry name" value="RNA_pol_sigma_r2"/>
</dbReference>
<dbReference type="NCBIfam" id="TIGR02937">
    <property type="entry name" value="sigma70-ECF"/>
    <property type="match status" value="1"/>
</dbReference>
<dbReference type="PANTHER" id="PTHR47756">
    <property type="entry name" value="BLL6612 PROTEIN-RELATED"/>
    <property type="match status" value="1"/>
</dbReference>
<feature type="domain" description="DUF6596" evidence="2">
    <location>
        <begin position="187"/>
        <end position="288"/>
    </location>
</feature>
<dbReference type="AlphaFoldDB" id="A0A378RL60"/>
<evidence type="ECO:0000259" key="2">
    <source>
        <dbReference type="Pfam" id="PF20239"/>
    </source>
</evidence>